<proteinExistence type="predicted"/>
<evidence type="ECO:0000313" key="7">
    <source>
        <dbReference type="EMBL" id="AKL97695.1"/>
    </source>
</evidence>
<keyword evidence="6 7" id="KW-0012">Acyltransferase</keyword>
<protein>
    <submittedName>
        <fullName evidence="7">Lipid A biosynthesis acyltransferase</fullName>
    </submittedName>
</protein>
<evidence type="ECO:0000256" key="2">
    <source>
        <dbReference type="ARBA" id="ARBA00022475"/>
    </source>
</evidence>
<organism evidence="7 8">
    <name type="scientific">Endomicrobium proavitum</name>
    <dbReference type="NCBI Taxonomy" id="1408281"/>
    <lineage>
        <taxon>Bacteria</taxon>
        <taxon>Pseudomonadati</taxon>
        <taxon>Elusimicrobiota</taxon>
        <taxon>Endomicrobiia</taxon>
        <taxon>Endomicrobiales</taxon>
        <taxon>Endomicrobiaceae</taxon>
        <taxon>Endomicrobium</taxon>
    </lineage>
</organism>
<evidence type="ECO:0000313" key="8">
    <source>
        <dbReference type="Proteomes" id="UP000035337"/>
    </source>
</evidence>
<dbReference type="AlphaFoldDB" id="A0A0G3WIH8"/>
<dbReference type="RefSeq" id="WP_052569969.1">
    <property type="nucleotide sequence ID" value="NZ_CP009498.1"/>
</dbReference>
<evidence type="ECO:0000256" key="5">
    <source>
        <dbReference type="ARBA" id="ARBA00023136"/>
    </source>
</evidence>
<dbReference type="PANTHER" id="PTHR30606:SF10">
    <property type="entry name" value="PHOSPHATIDYLINOSITOL MANNOSIDE ACYLTRANSFERASE"/>
    <property type="match status" value="1"/>
</dbReference>
<gene>
    <name evidence="7" type="primary">lpxL</name>
    <name evidence="7" type="ORF">Epro_0316</name>
</gene>
<evidence type="ECO:0000256" key="4">
    <source>
        <dbReference type="ARBA" id="ARBA00022679"/>
    </source>
</evidence>
<evidence type="ECO:0000256" key="1">
    <source>
        <dbReference type="ARBA" id="ARBA00004533"/>
    </source>
</evidence>
<dbReference type="Proteomes" id="UP000035337">
    <property type="component" value="Chromosome"/>
</dbReference>
<dbReference type="PIRSF" id="PIRSF026649">
    <property type="entry name" value="MsbB"/>
    <property type="match status" value="1"/>
</dbReference>
<keyword evidence="5" id="KW-0472">Membrane</keyword>
<dbReference type="KEGG" id="epo:Epro_0316"/>
<dbReference type="GO" id="GO:0016746">
    <property type="term" value="F:acyltransferase activity"/>
    <property type="evidence" value="ECO:0007669"/>
    <property type="project" value="UniProtKB-KW"/>
</dbReference>
<dbReference type="PANTHER" id="PTHR30606">
    <property type="entry name" value="LIPID A BIOSYNTHESIS LAUROYL ACYLTRANSFERASE"/>
    <property type="match status" value="1"/>
</dbReference>
<sequence>MAVTLRKIQNYAEYIPLRIILFFILLLPVSFAQKIGDKLASFFYYFIPYRKKHVIKELTLSFPEKSQKDIQTIAKNVYKTFFGMIVDVVFFSKMPDEKIKNMMTYDKTIIANAFAKGRGVVLMPAHMGSWEWTALSFSKDYPINITVTKQKNELFDKMLNESRMNKGYTNIYKIYKTPMMFRDCLNALKLNQSVSILSDQDAGRNGMFVPFFGRPASMPRGAALLALKAQCPIISVFGIRQKDGHMNMEIHDIPLPNTGNKEEDIRIINTTYSHQLEDVVRRHPEQWFWFHRKWKTQQMVRG</sequence>
<dbReference type="CDD" id="cd07984">
    <property type="entry name" value="LPLAT_LABLAT-like"/>
    <property type="match status" value="1"/>
</dbReference>
<reference evidence="7 8" key="1">
    <citation type="submission" date="2014-09" db="EMBL/GenBank/DDBJ databases">
        <title>Complete genome sequence of Endomicrobium proavitum.</title>
        <authorList>
            <person name="Zheng H."/>
        </authorList>
    </citation>
    <scope>NUCLEOTIDE SEQUENCE [LARGE SCALE GENOMIC DNA]</scope>
    <source>
        <strain evidence="7 8">Rsa215</strain>
    </source>
</reference>
<dbReference type="GO" id="GO:0005886">
    <property type="term" value="C:plasma membrane"/>
    <property type="evidence" value="ECO:0007669"/>
    <property type="project" value="UniProtKB-SubCell"/>
</dbReference>
<dbReference type="STRING" id="1408281.Epro_0316"/>
<keyword evidence="4 7" id="KW-0808">Transferase</keyword>
<accession>A0A0G3WIH8</accession>
<dbReference type="GO" id="GO:0009247">
    <property type="term" value="P:glycolipid biosynthetic process"/>
    <property type="evidence" value="ECO:0007669"/>
    <property type="project" value="UniProtKB-ARBA"/>
</dbReference>
<evidence type="ECO:0000256" key="3">
    <source>
        <dbReference type="ARBA" id="ARBA00022519"/>
    </source>
</evidence>
<dbReference type="EMBL" id="CP009498">
    <property type="protein sequence ID" value="AKL97695.1"/>
    <property type="molecule type" value="Genomic_DNA"/>
</dbReference>
<name>A0A0G3WIH8_9BACT</name>
<evidence type="ECO:0000256" key="6">
    <source>
        <dbReference type="ARBA" id="ARBA00023315"/>
    </source>
</evidence>
<keyword evidence="8" id="KW-1185">Reference proteome</keyword>
<dbReference type="Pfam" id="PF03279">
    <property type="entry name" value="Lip_A_acyltrans"/>
    <property type="match status" value="1"/>
</dbReference>
<keyword evidence="3" id="KW-0997">Cell inner membrane</keyword>
<keyword evidence="2" id="KW-1003">Cell membrane</keyword>
<dbReference type="OrthoDB" id="9801955at2"/>
<dbReference type="InterPro" id="IPR004960">
    <property type="entry name" value="LipA_acyltrans"/>
</dbReference>
<comment type="subcellular location">
    <subcellularLocation>
        <location evidence="1">Cell inner membrane</location>
    </subcellularLocation>
</comment>